<proteinExistence type="predicted"/>
<gene>
    <name evidence="1" type="ORF">P3X46_022921</name>
</gene>
<evidence type="ECO:0000313" key="2">
    <source>
        <dbReference type="Proteomes" id="UP001174677"/>
    </source>
</evidence>
<protein>
    <submittedName>
        <fullName evidence="1">Uncharacterized protein</fullName>
    </submittedName>
</protein>
<dbReference type="PANTHER" id="PTHR32370">
    <property type="entry name" value="OS12G0117600 PROTEIN"/>
    <property type="match status" value="1"/>
</dbReference>
<keyword evidence="2" id="KW-1185">Reference proteome</keyword>
<dbReference type="InterPro" id="IPR043454">
    <property type="entry name" value="NPH3/RPT2-like"/>
</dbReference>
<feature type="non-terminal residue" evidence="1">
    <location>
        <position position="50"/>
    </location>
</feature>
<evidence type="ECO:0000313" key="1">
    <source>
        <dbReference type="EMBL" id="KAJ9163230.1"/>
    </source>
</evidence>
<name>A0ABQ9L9B7_HEVBR</name>
<comment type="caution">
    <text evidence="1">The sequence shown here is derived from an EMBL/GenBank/DDBJ whole genome shotgun (WGS) entry which is preliminary data.</text>
</comment>
<reference evidence="1" key="1">
    <citation type="journal article" date="2023" name="Plant Biotechnol. J.">
        <title>Chromosome-level wild Hevea brasiliensis genome provides new tools for genomic-assisted breeding and valuable loci to elevate rubber yield.</title>
        <authorList>
            <person name="Cheng H."/>
            <person name="Song X."/>
            <person name="Hu Y."/>
            <person name="Wu T."/>
            <person name="Yang Q."/>
            <person name="An Z."/>
            <person name="Feng S."/>
            <person name="Deng Z."/>
            <person name="Wu W."/>
            <person name="Zeng X."/>
            <person name="Tu M."/>
            <person name="Wang X."/>
            <person name="Huang H."/>
        </authorList>
    </citation>
    <scope>NUCLEOTIDE SEQUENCE</scope>
    <source>
        <strain evidence="1">MT/VB/25A 57/8</strain>
    </source>
</reference>
<sequence>MTEDYGEGNLIMHTETFFNQVVLRNWKDSLKALQACDDILTYAEELQIKN</sequence>
<dbReference type="EMBL" id="JARPOI010000013">
    <property type="protein sequence ID" value="KAJ9163230.1"/>
    <property type="molecule type" value="Genomic_DNA"/>
</dbReference>
<accession>A0ABQ9L9B7</accession>
<organism evidence="1 2">
    <name type="scientific">Hevea brasiliensis</name>
    <name type="common">Para rubber tree</name>
    <name type="synonym">Siphonia brasiliensis</name>
    <dbReference type="NCBI Taxonomy" id="3981"/>
    <lineage>
        <taxon>Eukaryota</taxon>
        <taxon>Viridiplantae</taxon>
        <taxon>Streptophyta</taxon>
        <taxon>Embryophyta</taxon>
        <taxon>Tracheophyta</taxon>
        <taxon>Spermatophyta</taxon>
        <taxon>Magnoliopsida</taxon>
        <taxon>eudicotyledons</taxon>
        <taxon>Gunneridae</taxon>
        <taxon>Pentapetalae</taxon>
        <taxon>rosids</taxon>
        <taxon>fabids</taxon>
        <taxon>Malpighiales</taxon>
        <taxon>Euphorbiaceae</taxon>
        <taxon>Crotonoideae</taxon>
        <taxon>Micrandreae</taxon>
        <taxon>Hevea</taxon>
    </lineage>
</organism>
<dbReference type="Proteomes" id="UP001174677">
    <property type="component" value="Chromosome 13"/>
</dbReference>